<dbReference type="InterPro" id="IPR027417">
    <property type="entry name" value="P-loop_NTPase"/>
</dbReference>
<evidence type="ECO:0000313" key="7">
    <source>
        <dbReference type="Proteomes" id="UP000477849"/>
    </source>
</evidence>
<dbReference type="GO" id="GO:0005524">
    <property type="term" value="F:ATP binding"/>
    <property type="evidence" value="ECO:0007669"/>
    <property type="project" value="UniProtKB-KW"/>
</dbReference>
<organism evidence="6 7">
    <name type="scientific">Rhizobium daejeonense</name>
    <dbReference type="NCBI Taxonomy" id="240521"/>
    <lineage>
        <taxon>Bacteria</taxon>
        <taxon>Pseudomonadati</taxon>
        <taxon>Pseudomonadota</taxon>
        <taxon>Alphaproteobacteria</taxon>
        <taxon>Hyphomicrobiales</taxon>
        <taxon>Rhizobiaceae</taxon>
        <taxon>Rhizobium/Agrobacterium group</taxon>
        <taxon>Rhizobium</taxon>
    </lineage>
</organism>
<comment type="caution">
    <text evidence="6">The sequence shown here is derived from an EMBL/GenBank/DDBJ whole genome shotgun (WGS) entry which is preliminary data.</text>
</comment>
<dbReference type="SMART" id="SM00382">
    <property type="entry name" value="AAA"/>
    <property type="match status" value="1"/>
</dbReference>
<feature type="domain" description="ABC transporter" evidence="5">
    <location>
        <begin position="4"/>
        <end position="238"/>
    </location>
</feature>
<comment type="similarity">
    <text evidence="1">Belongs to the ABC transporter superfamily.</text>
</comment>
<dbReference type="InterPro" id="IPR017871">
    <property type="entry name" value="ABC_transporter-like_CS"/>
</dbReference>
<evidence type="ECO:0000256" key="3">
    <source>
        <dbReference type="ARBA" id="ARBA00022741"/>
    </source>
</evidence>
<dbReference type="AlphaFoldDB" id="A0A6M1SBJ5"/>
<protein>
    <submittedName>
        <fullName evidence="6">ABC transporter ATP-binding protein</fullName>
    </submittedName>
</protein>
<evidence type="ECO:0000259" key="5">
    <source>
        <dbReference type="PROSITE" id="PS50893"/>
    </source>
</evidence>
<keyword evidence="7" id="KW-1185">Reference proteome</keyword>
<dbReference type="Gene3D" id="3.40.50.300">
    <property type="entry name" value="P-loop containing nucleotide triphosphate hydrolases"/>
    <property type="match status" value="1"/>
</dbReference>
<name>A0A6M1SBJ5_9HYPH</name>
<evidence type="ECO:0000256" key="4">
    <source>
        <dbReference type="ARBA" id="ARBA00022840"/>
    </source>
</evidence>
<evidence type="ECO:0000256" key="2">
    <source>
        <dbReference type="ARBA" id="ARBA00022448"/>
    </source>
</evidence>
<dbReference type="PANTHER" id="PTHR42788">
    <property type="entry name" value="TAURINE IMPORT ATP-BINDING PROTEIN-RELATED"/>
    <property type="match status" value="1"/>
</dbReference>
<dbReference type="Proteomes" id="UP000477849">
    <property type="component" value="Unassembled WGS sequence"/>
</dbReference>
<dbReference type="SUPFAM" id="SSF52540">
    <property type="entry name" value="P-loop containing nucleoside triphosphate hydrolases"/>
    <property type="match status" value="1"/>
</dbReference>
<dbReference type="PROSITE" id="PS00211">
    <property type="entry name" value="ABC_TRANSPORTER_1"/>
    <property type="match status" value="1"/>
</dbReference>
<proteinExistence type="inferred from homology"/>
<accession>A0A6M1SBJ5</accession>
<evidence type="ECO:0000256" key="1">
    <source>
        <dbReference type="ARBA" id="ARBA00005417"/>
    </source>
</evidence>
<sequence length="258" mass="28645">MEKLLIRDLTKTFPAGRSNKDRITVLDNISLTIRENEFVSLVGASGCGKSTLLSIIAGLQSHDNGDLKVDGNDILGPGADRGVVFQSYTLLPWLTARKNVEFALEATGHSKSEIGDIAMSHLKLVGLEPFAERFPAQLSGGMKQRVAIARALSYKPKLLLMDEPFGALDALTRVQMQELLTDVWEREKLTVIFVTHDVEEAVFLSDRIFVMASNPGRLKKIYDVSLPRPRTPDTPRLPEFAQLQAEVLGSIRSEMRDR</sequence>
<reference evidence="6 7" key="1">
    <citation type="submission" date="2020-02" db="EMBL/GenBank/DDBJ databases">
        <title>Genome sequence of the type strain CCBAU10050 of Rhizobium daejeonense.</title>
        <authorList>
            <person name="Gao J."/>
            <person name="Sun J."/>
        </authorList>
    </citation>
    <scope>NUCLEOTIDE SEQUENCE [LARGE SCALE GENOMIC DNA]</scope>
    <source>
        <strain evidence="6 7">CCBAU10050</strain>
    </source>
</reference>
<keyword evidence="2" id="KW-0813">Transport</keyword>
<dbReference type="PANTHER" id="PTHR42788:SF13">
    <property type="entry name" value="ALIPHATIC SULFONATES IMPORT ATP-BINDING PROTEIN SSUB"/>
    <property type="match status" value="1"/>
</dbReference>
<dbReference type="CDD" id="cd03293">
    <property type="entry name" value="ABC_NrtD_SsuB_transporters"/>
    <property type="match status" value="1"/>
</dbReference>
<dbReference type="RefSeq" id="WP_163906359.1">
    <property type="nucleotide sequence ID" value="NZ_CP048428.1"/>
</dbReference>
<dbReference type="InterPro" id="IPR003439">
    <property type="entry name" value="ABC_transporter-like_ATP-bd"/>
</dbReference>
<dbReference type="Pfam" id="PF00005">
    <property type="entry name" value="ABC_tran"/>
    <property type="match status" value="1"/>
</dbReference>
<dbReference type="PROSITE" id="PS50893">
    <property type="entry name" value="ABC_TRANSPORTER_2"/>
    <property type="match status" value="1"/>
</dbReference>
<dbReference type="InterPro" id="IPR003593">
    <property type="entry name" value="AAA+_ATPase"/>
</dbReference>
<evidence type="ECO:0000313" key="6">
    <source>
        <dbReference type="EMBL" id="NGO66570.1"/>
    </source>
</evidence>
<dbReference type="InterPro" id="IPR050166">
    <property type="entry name" value="ABC_transporter_ATP-bind"/>
</dbReference>
<dbReference type="EMBL" id="JAAKZH010000012">
    <property type="protein sequence ID" value="NGO66570.1"/>
    <property type="molecule type" value="Genomic_DNA"/>
</dbReference>
<dbReference type="GO" id="GO:0016887">
    <property type="term" value="F:ATP hydrolysis activity"/>
    <property type="evidence" value="ECO:0007669"/>
    <property type="project" value="InterPro"/>
</dbReference>
<keyword evidence="3" id="KW-0547">Nucleotide-binding</keyword>
<keyword evidence="4 6" id="KW-0067">ATP-binding</keyword>
<gene>
    <name evidence="6" type="ORF">G6N76_23150</name>
</gene>